<dbReference type="Gene3D" id="3.40.430.10">
    <property type="entry name" value="Dihydrofolate Reductase, subunit A"/>
    <property type="match status" value="1"/>
</dbReference>
<reference evidence="2" key="1">
    <citation type="submission" date="2016-02" db="EMBL/GenBank/DDBJ databases">
        <title>Genome sequence of Bacillus trypoxylicola KCTC 13244(T).</title>
        <authorList>
            <person name="Jeong H."/>
            <person name="Park S.-H."/>
            <person name="Choi S.-K."/>
        </authorList>
    </citation>
    <scope>NUCLEOTIDE SEQUENCE [LARGE SCALE GENOMIC DNA]</scope>
    <source>
        <strain evidence="2">KCTC 13244</strain>
    </source>
</reference>
<evidence type="ECO:0000259" key="1">
    <source>
        <dbReference type="Pfam" id="PF01872"/>
    </source>
</evidence>
<protein>
    <recommendedName>
        <fullName evidence="1">Bacterial bifunctional deaminase-reductase C-terminal domain-containing protein</fullName>
    </recommendedName>
</protein>
<keyword evidence="3" id="KW-1185">Reference proteome</keyword>
<sequence length="179" mass="20578">MNTNRKVMLFIAVSLDGYIATEEDKLDWLFEVEGEGDNGISDFYKTIDTVIMGRKTFNWINNPAHIEEFPYADKKSYVLTRSQLEHSENITFINPNIVDFVKELKQRPGKDIWLLGGGELVTSFAKKGLIDEVIMTIAPKVIGQGISLFQKGDYFIDLHLKNVKTYNQFVELHYVVNHE</sequence>
<dbReference type="EMBL" id="LTAO01000023">
    <property type="protein sequence ID" value="KYG29465.1"/>
    <property type="molecule type" value="Genomic_DNA"/>
</dbReference>
<dbReference type="OrthoDB" id="195113at2"/>
<dbReference type="RefSeq" id="WP_061949264.1">
    <property type="nucleotide sequence ID" value="NZ_LTAO01000023.1"/>
</dbReference>
<proteinExistence type="predicted"/>
<comment type="caution">
    <text evidence="2">The sequence shown here is derived from an EMBL/GenBank/DDBJ whole genome shotgun (WGS) entry which is preliminary data.</text>
</comment>
<dbReference type="STRING" id="519424.AZF04_08050"/>
<dbReference type="InterPro" id="IPR050765">
    <property type="entry name" value="Riboflavin_Biosynth_HTPR"/>
</dbReference>
<dbReference type="PANTHER" id="PTHR38011">
    <property type="entry name" value="DIHYDROFOLATE REDUCTASE FAMILY PROTEIN (AFU_ORTHOLOGUE AFUA_8G06820)"/>
    <property type="match status" value="1"/>
</dbReference>
<name>A0A162DFI1_9BACI</name>
<dbReference type="InterPro" id="IPR002734">
    <property type="entry name" value="RibDG_C"/>
</dbReference>
<gene>
    <name evidence="2" type="ORF">AZF04_08050</name>
</gene>
<organism evidence="2 3">
    <name type="scientific">Alkalihalobacillus trypoxylicola</name>
    <dbReference type="NCBI Taxonomy" id="519424"/>
    <lineage>
        <taxon>Bacteria</taxon>
        <taxon>Bacillati</taxon>
        <taxon>Bacillota</taxon>
        <taxon>Bacilli</taxon>
        <taxon>Bacillales</taxon>
        <taxon>Bacillaceae</taxon>
        <taxon>Alkalihalobacillus</taxon>
    </lineage>
</organism>
<dbReference type="Proteomes" id="UP000075806">
    <property type="component" value="Unassembled WGS sequence"/>
</dbReference>
<feature type="domain" description="Bacterial bifunctional deaminase-reductase C-terminal" evidence="1">
    <location>
        <begin position="5"/>
        <end position="167"/>
    </location>
</feature>
<dbReference type="AlphaFoldDB" id="A0A162DFI1"/>
<dbReference type="PANTHER" id="PTHR38011:SF11">
    <property type="entry name" value="2,5-DIAMINO-6-RIBOSYLAMINO-4(3H)-PYRIMIDINONE 5'-PHOSPHATE REDUCTASE"/>
    <property type="match status" value="1"/>
</dbReference>
<accession>A0A162DFI1</accession>
<dbReference type="Pfam" id="PF01872">
    <property type="entry name" value="RibD_C"/>
    <property type="match status" value="1"/>
</dbReference>
<dbReference type="GO" id="GO:0008703">
    <property type="term" value="F:5-amino-6-(5-phosphoribosylamino)uracil reductase activity"/>
    <property type="evidence" value="ECO:0007669"/>
    <property type="project" value="InterPro"/>
</dbReference>
<dbReference type="GO" id="GO:0009231">
    <property type="term" value="P:riboflavin biosynthetic process"/>
    <property type="evidence" value="ECO:0007669"/>
    <property type="project" value="InterPro"/>
</dbReference>
<evidence type="ECO:0000313" key="3">
    <source>
        <dbReference type="Proteomes" id="UP000075806"/>
    </source>
</evidence>
<dbReference type="SUPFAM" id="SSF53597">
    <property type="entry name" value="Dihydrofolate reductase-like"/>
    <property type="match status" value="1"/>
</dbReference>
<dbReference type="InterPro" id="IPR024072">
    <property type="entry name" value="DHFR-like_dom_sf"/>
</dbReference>
<evidence type="ECO:0000313" key="2">
    <source>
        <dbReference type="EMBL" id="KYG29465.1"/>
    </source>
</evidence>